<evidence type="ECO:0000313" key="2">
    <source>
        <dbReference type="EMBL" id="GJU08650.1"/>
    </source>
</evidence>
<feature type="chain" id="PRO_5046614967" evidence="1">
    <location>
        <begin position="23"/>
        <end position="167"/>
    </location>
</feature>
<organism evidence="2 3">
    <name type="scientific">Tanacetum coccineum</name>
    <dbReference type="NCBI Taxonomy" id="301880"/>
    <lineage>
        <taxon>Eukaryota</taxon>
        <taxon>Viridiplantae</taxon>
        <taxon>Streptophyta</taxon>
        <taxon>Embryophyta</taxon>
        <taxon>Tracheophyta</taxon>
        <taxon>Spermatophyta</taxon>
        <taxon>Magnoliopsida</taxon>
        <taxon>eudicotyledons</taxon>
        <taxon>Gunneridae</taxon>
        <taxon>Pentapetalae</taxon>
        <taxon>asterids</taxon>
        <taxon>campanulids</taxon>
        <taxon>Asterales</taxon>
        <taxon>Asteraceae</taxon>
        <taxon>Asteroideae</taxon>
        <taxon>Anthemideae</taxon>
        <taxon>Anthemidinae</taxon>
        <taxon>Tanacetum</taxon>
    </lineage>
</organism>
<feature type="signal peptide" evidence="1">
    <location>
        <begin position="1"/>
        <end position="22"/>
    </location>
</feature>
<reference evidence="2" key="2">
    <citation type="submission" date="2022-01" db="EMBL/GenBank/DDBJ databases">
        <authorList>
            <person name="Yamashiro T."/>
            <person name="Shiraishi A."/>
            <person name="Satake H."/>
            <person name="Nakayama K."/>
        </authorList>
    </citation>
    <scope>NUCLEOTIDE SEQUENCE</scope>
</reference>
<keyword evidence="1" id="KW-0732">Signal</keyword>
<evidence type="ECO:0000256" key="1">
    <source>
        <dbReference type="SAM" id="SignalP"/>
    </source>
</evidence>
<protein>
    <submittedName>
        <fullName evidence="2">Uncharacterized protein</fullName>
    </submittedName>
</protein>
<comment type="caution">
    <text evidence="2">The sequence shown here is derived from an EMBL/GenBank/DDBJ whole genome shotgun (WGS) entry which is preliminary data.</text>
</comment>
<evidence type="ECO:0000313" key="3">
    <source>
        <dbReference type="Proteomes" id="UP001151760"/>
    </source>
</evidence>
<gene>
    <name evidence="2" type="ORF">Tco_1125080</name>
</gene>
<keyword evidence="3" id="KW-1185">Reference proteome</keyword>
<proteinExistence type="predicted"/>
<accession>A0ABQ5J9F0</accession>
<name>A0ABQ5J9F0_9ASTR</name>
<dbReference type="Proteomes" id="UP001151760">
    <property type="component" value="Unassembled WGS sequence"/>
</dbReference>
<dbReference type="EMBL" id="BQNB010021652">
    <property type="protein sequence ID" value="GJU08650.1"/>
    <property type="molecule type" value="Genomic_DNA"/>
</dbReference>
<sequence length="167" mass="17124">MLNARAALHVSVLMLSFNLSCGPPIWGTDGPRSSDEWADVATEACGDSDRGCGTGKHFPSSGGSGCTGDVEFSGPDEDAGLDGLIGEVKERMPLLASGRIYGLGVWNSQLTKGRMCGAGGCFCCGGVALVVARISGGRDSGVCWVLGNWLGKQVDGENLCTCCIDSA</sequence>
<reference evidence="2" key="1">
    <citation type="journal article" date="2022" name="Int. J. Mol. Sci.">
        <title>Draft Genome of Tanacetum Coccineum: Genomic Comparison of Closely Related Tanacetum-Family Plants.</title>
        <authorList>
            <person name="Yamashiro T."/>
            <person name="Shiraishi A."/>
            <person name="Nakayama K."/>
            <person name="Satake H."/>
        </authorList>
    </citation>
    <scope>NUCLEOTIDE SEQUENCE</scope>
</reference>